<proteinExistence type="predicted"/>
<reference evidence="2 3" key="1">
    <citation type="submission" date="2019-03" db="EMBL/GenBank/DDBJ databases">
        <title>First draft genome of Liparis tanakae, snailfish: a comprehensive survey of snailfish specific genes.</title>
        <authorList>
            <person name="Kim W."/>
            <person name="Song I."/>
            <person name="Jeong J.-H."/>
            <person name="Kim D."/>
            <person name="Kim S."/>
            <person name="Ryu S."/>
            <person name="Song J.Y."/>
            <person name="Lee S.K."/>
        </authorList>
    </citation>
    <scope>NUCLEOTIDE SEQUENCE [LARGE SCALE GENOMIC DNA]</scope>
    <source>
        <tissue evidence="2">Muscle</tissue>
    </source>
</reference>
<evidence type="ECO:0000313" key="3">
    <source>
        <dbReference type="Proteomes" id="UP000314294"/>
    </source>
</evidence>
<evidence type="ECO:0000256" key="1">
    <source>
        <dbReference type="SAM" id="SignalP"/>
    </source>
</evidence>
<accession>A0A4Z2HLX4</accession>
<gene>
    <name evidence="2" type="ORF">EYF80_022927</name>
</gene>
<keyword evidence="3" id="KW-1185">Reference proteome</keyword>
<feature type="signal peptide" evidence="1">
    <location>
        <begin position="1"/>
        <end position="27"/>
    </location>
</feature>
<feature type="chain" id="PRO_5021374247" description="Secreted protein" evidence="1">
    <location>
        <begin position="28"/>
        <end position="124"/>
    </location>
</feature>
<name>A0A4Z2HLX4_9TELE</name>
<sequence length="124" mass="13536">MIPPFGAFVLLRLTFRLLLHHVGLVLRLAVGRRHLHDAVHHDSAHATSPLATSSCSRLLMQFFGGSDLASVHVGPLLIDMTISGQRGVTGAAWTSYPSWLSRLQPECHDVEDGGGRIRSWSSCI</sequence>
<evidence type="ECO:0000313" key="2">
    <source>
        <dbReference type="EMBL" id="TNN66858.1"/>
    </source>
</evidence>
<evidence type="ECO:0008006" key="4">
    <source>
        <dbReference type="Google" id="ProtNLM"/>
    </source>
</evidence>
<comment type="caution">
    <text evidence="2">The sequence shown here is derived from an EMBL/GenBank/DDBJ whole genome shotgun (WGS) entry which is preliminary data.</text>
</comment>
<organism evidence="2 3">
    <name type="scientific">Liparis tanakae</name>
    <name type="common">Tanaka's snailfish</name>
    <dbReference type="NCBI Taxonomy" id="230148"/>
    <lineage>
        <taxon>Eukaryota</taxon>
        <taxon>Metazoa</taxon>
        <taxon>Chordata</taxon>
        <taxon>Craniata</taxon>
        <taxon>Vertebrata</taxon>
        <taxon>Euteleostomi</taxon>
        <taxon>Actinopterygii</taxon>
        <taxon>Neopterygii</taxon>
        <taxon>Teleostei</taxon>
        <taxon>Neoteleostei</taxon>
        <taxon>Acanthomorphata</taxon>
        <taxon>Eupercaria</taxon>
        <taxon>Perciformes</taxon>
        <taxon>Cottioidei</taxon>
        <taxon>Cottales</taxon>
        <taxon>Liparidae</taxon>
        <taxon>Liparis</taxon>
    </lineage>
</organism>
<keyword evidence="1" id="KW-0732">Signal</keyword>
<protein>
    <recommendedName>
        <fullName evidence="4">Secreted protein</fullName>
    </recommendedName>
</protein>
<dbReference type="EMBL" id="SRLO01000213">
    <property type="protein sequence ID" value="TNN66858.1"/>
    <property type="molecule type" value="Genomic_DNA"/>
</dbReference>
<dbReference type="AlphaFoldDB" id="A0A4Z2HLX4"/>
<dbReference type="Proteomes" id="UP000314294">
    <property type="component" value="Unassembled WGS sequence"/>
</dbReference>